<name>A0A1Z4LTM7_9CYAN</name>
<feature type="chain" id="PRO_5012531993" evidence="1">
    <location>
        <begin position="26"/>
        <end position="180"/>
    </location>
</feature>
<evidence type="ECO:0000313" key="2">
    <source>
        <dbReference type="EMBL" id="BAY84592.1"/>
    </source>
</evidence>
<keyword evidence="3" id="KW-1185">Reference proteome</keyword>
<dbReference type="AlphaFoldDB" id="A0A1Z4LTM7"/>
<protein>
    <submittedName>
        <fullName evidence="2">Uncharacterized protein</fullName>
    </submittedName>
</protein>
<evidence type="ECO:0000256" key="1">
    <source>
        <dbReference type="SAM" id="SignalP"/>
    </source>
</evidence>
<accession>A0A1Z4LTM7</accession>
<evidence type="ECO:0000313" key="3">
    <source>
        <dbReference type="Proteomes" id="UP000218418"/>
    </source>
</evidence>
<reference evidence="2 3" key="1">
    <citation type="submission" date="2017-06" db="EMBL/GenBank/DDBJ databases">
        <title>Genome sequencing of cyanobaciteial culture collection at National Institute for Environmental Studies (NIES).</title>
        <authorList>
            <person name="Hirose Y."/>
            <person name="Shimura Y."/>
            <person name="Fujisawa T."/>
            <person name="Nakamura Y."/>
            <person name="Kawachi M."/>
        </authorList>
    </citation>
    <scope>NUCLEOTIDE SEQUENCE [LARGE SCALE GENOMIC DNA]</scope>
    <source>
        <strain evidence="2 3">NIES-267</strain>
    </source>
</reference>
<dbReference type="Proteomes" id="UP000218418">
    <property type="component" value="Chromosome"/>
</dbReference>
<sequence>MPNLFKINTVLATIACTCLAGNVLASEVNNCSNNLTSNDICPVAVDNKKVTTVKAPLENRLTKLYVEVSQPKQKDETVKLTRLQTSPDFDATQVTLMLLGIAVVTALLQLNLQETDSNSTESDSFNQTNSRLQKKLLTLVQSPETAKRLFLNTQNKYPERSANWLFEKTIYDLERDRRAY</sequence>
<keyword evidence="1" id="KW-0732">Signal</keyword>
<proteinExistence type="predicted"/>
<organism evidence="2 3">
    <name type="scientific">Calothrix parasitica NIES-267</name>
    <dbReference type="NCBI Taxonomy" id="1973488"/>
    <lineage>
        <taxon>Bacteria</taxon>
        <taxon>Bacillati</taxon>
        <taxon>Cyanobacteriota</taxon>
        <taxon>Cyanophyceae</taxon>
        <taxon>Nostocales</taxon>
        <taxon>Calotrichaceae</taxon>
        <taxon>Calothrix</taxon>
    </lineage>
</organism>
<feature type="signal peptide" evidence="1">
    <location>
        <begin position="1"/>
        <end position="25"/>
    </location>
</feature>
<dbReference type="EMBL" id="AP018227">
    <property type="protein sequence ID" value="BAY84592.1"/>
    <property type="molecule type" value="Genomic_DNA"/>
</dbReference>
<gene>
    <name evidence="2" type="ORF">NIES267_40880</name>
</gene>
<dbReference type="OrthoDB" id="5521818at2"/>